<dbReference type="InterPro" id="IPR005612">
    <property type="entry name" value="CCAAT-binding_factor"/>
</dbReference>
<protein>
    <recommendedName>
        <fullName evidence="10">Nucleolar complex-associated protein 3</fullName>
    </recommendedName>
</protein>
<dbReference type="Proteomes" id="UP000095023">
    <property type="component" value="Unassembled WGS sequence"/>
</dbReference>
<dbReference type="AlphaFoldDB" id="A0A1E4TCB3"/>
<evidence type="ECO:0000256" key="3">
    <source>
        <dbReference type="ARBA" id="ARBA00023054"/>
    </source>
</evidence>
<feature type="compositionally biased region" description="Basic and acidic residues" evidence="5">
    <location>
        <begin position="12"/>
        <end position="21"/>
    </location>
</feature>
<feature type="compositionally biased region" description="Acidic residues" evidence="5">
    <location>
        <begin position="78"/>
        <end position="99"/>
    </location>
</feature>
<evidence type="ECO:0000256" key="2">
    <source>
        <dbReference type="ARBA" id="ARBA00007797"/>
    </source>
</evidence>
<dbReference type="GO" id="GO:0006270">
    <property type="term" value="P:DNA replication initiation"/>
    <property type="evidence" value="ECO:0007669"/>
    <property type="project" value="TreeGrafter"/>
</dbReference>
<evidence type="ECO:0000313" key="9">
    <source>
        <dbReference type="Proteomes" id="UP000095023"/>
    </source>
</evidence>
<dbReference type="GO" id="GO:0005730">
    <property type="term" value="C:nucleolus"/>
    <property type="evidence" value="ECO:0007669"/>
    <property type="project" value="UniProtKB-SubCell"/>
</dbReference>
<sequence>MTKKRKQNTAKSSEKKQKTDDNSLNTSFSRSKALQDQNIEEWNVEQDYEKVPRVNPDFKPKNKHERLPVIHNGVVTQVEDEDVPESADESDGSQEIDNSDDTKETSSSQPTVPSDRDLTLPRKLRVQMAKKKLSQMASEVLTDPESNYSFLKVFREYMDYDDPTIVALAIATQSVVYKDIIPAYRIRPLTEAEKTAKVSKEVTRTRNYEQSIAHNFTAYTDAILHMVKAHSKTPFPLNVYEACTRAINMLLTSCAHFNSRENLLKAAVIVLGRQPGSSAHANCVEAIKQVFSTDQDGSASLDVVRLIEKMLRRRQFKGYNEILDLFLYLRLLNEFTARASATTIDTESEETKPKLKKKDRVHLSKNERKKRKEAKKVEEEFAKAESQVSADVRFRNQGETLKLVFSIYFNILKDPQNKLIGSALEGLARFAHLVESSLFSDLLVVIRELTETRMAEYRSEDADEQATETPNIIRQILLCIVTAQSLLEGQKWESNNLDLSYFINTLHAITYDVALDADLELSSKTLHLEDPLESTTHRHRIGYNKKIEADLYFRALELMIFTRRTQSRHRIAAIVKRLAVASINMPEKSSARAARLINRILNKHSGLEHMLSTDDQITNGIYRLDVDDMDKCLSDNVLLYEKFLLKDHYSRDVQKASEFRITGR</sequence>
<comment type="similarity">
    <text evidence="2">Belongs to the CBF/MAK21 family.</text>
</comment>
<evidence type="ECO:0000313" key="8">
    <source>
        <dbReference type="EMBL" id="ODV89406.1"/>
    </source>
</evidence>
<feature type="compositionally biased region" description="Polar residues" evidence="5">
    <location>
        <begin position="22"/>
        <end position="37"/>
    </location>
</feature>
<dbReference type="OrthoDB" id="10263597at2759"/>
<feature type="compositionally biased region" description="Basic and acidic residues" evidence="5">
    <location>
        <begin position="47"/>
        <end position="68"/>
    </location>
</feature>
<comment type="subcellular location">
    <subcellularLocation>
        <location evidence="1">Nucleus</location>
        <location evidence="1">Nucleolus</location>
    </subcellularLocation>
</comment>
<proteinExistence type="inferred from homology"/>
<gene>
    <name evidence="8" type="ORF">CANCADRAFT_139343</name>
</gene>
<evidence type="ECO:0000256" key="4">
    <source>
        <dbReference type="ARBA" id="ARBA00023242"/>
    </source>
</evidence>
<dbReference type="Pfam" id="PF07540">
    <property type="entry name" value="NOC3p"/>
    <property type="match status" value="1"/>
</dbReference>
<keyword evidence="4" id="KW-0539">Nucleus</keyword>
<organism evidence="8 9">
    <name type="scientific">Tortispora caseinolytica NRRL Y-17796</name>
    <dbReference type="NCBI Taxonomy" id="767744"/>
    <lineage>
        <taxon>Eukaryota</taxon>
        <taxon>Fungi</taxon>
        <taxon>Dikarya</taxon>
        <taxon>Ascomycota</taxon>
        <taxon>Saccharomycotina</taxon>
        <taxon>Trigonopsidomycetes</taxon>
        <taxon>Trigonopsidales</taxon>
        <taxon>Trigonopsidaceae</taxon>
        <taxon>Tortispora</taxon>
    </lineage>
</organism>
<dbReference type="EMBL" id="KV453843">
    <property type="protein sequence ID" value="ODV89406.1"/>
    <property type="molecule type" value="Genomic_DNA"/>
</dbReference>
<dbReference type="InterPro" id="IPR016903">
    <property type="entry name" value="Nucleolar_cplx-assoc_3"/>
</dbReference>
<reference evidence="9" key="1">
    <citation type="submission" date="2016-02" db="EMBL/GenBank/DDBJ databases">
        <title>Comparative genomics of biotechnologically important yeasts.</title>
        <authorList>
            <consortium name="DOE Joint Genome Institute"/>
            <person name="Riley R."/>
            <person name="Haridas S."/>
            <person name="Wolfe K.H."/>
            <person name="Lopes M.R."/>
            <person name="Hittinger C.T."/>
            <person name="Goker M."/>
            <person name="Salamov A."/>
            <person name="Wisecaver J."/>
            <person name="Long T.M."/>
            <person name="Aerts A.L."/>
            <person name="Barry K."/>
            <person name="Choi C."/>
            <person name="Clum A."/>
            <person name="Coughlan A.Y."/>
            <person name="Deshpande S."/>
            <person name="Douglass A.P."/>
            <person name="Hanson S.J."/>
            <person name="Klenk H.-P."/>
            <person name="Labutti K."/>
            <person name="Lapidus A."/>
            <person name="Lindquist E."/>
            <person name="Lipzen A."/>
            <person name="Meier-Kolthoff J.P."/>
            <person name="Ohm R.A."/>
            <person name="Otillar R.P."/>
            <person name="Pangilinan J."/>
            <person name="Peng Y."/>
            <person name="Rokas A."/>
            <person name="Rosa C.A."/>
            <person name="Scheuner C."/>
            <person name="Sibirny A.A."/>
            <person name="Slot J.C."/>
            <person name="Stielow J.B."/>
            <person name="Sun H."/>
            <person name="Kurtzman C.P."/>
            <person name="Blackwell M."/>
            <person name="Jeffries T.W."/>
            <person name="Grigoriev I.V."/>
        </authorList>
    </citation>
    <scope>NUCLEOTIDE SEQUENCE [LARGE SCALE GENOMIC DNA]</scope>
    <source>
        <strain evidence="9">NRRL Y-17796</strain>
    </source>
</reference>
<dbReference type="PANTHER" id="PTHR14428:SF5">
    <property type="entry name" value="NUCLEOLAR COMPLEX PROTEIN 3 HOMOLOG"/>
    <property type="match status" value="1"/>
</dbReference>
<dbReference type="Pfam" id="PF03914">
    <property type="entry name" value="CBF"/>
    <property type="match status" value="1"/>
</dbReference>
<accession>A0A1E4TCB3</accession>
<evidence type="ECO:0000259" key="6">
    <source>
        <dbReference type="Pfam" id="PF03914"/>
    </source>
</evidence>
<evidence type="ECO:0000256" key="1">
    <source>
        <dbReference type="ARBA" id="ARBA00004604"/>
    </source>
</evidence>
<evidence type="ECO:0000259" key="7">
    <source>
        <dbReference type="Pfam" id="PF07540"/>
    </source>
</evidence>
<feature type="domain" description="CCAAT-binding factor" evidence="6">
    <location>
        <begin position="477"/>
        <end position="656"/>
    </location>
</feature>
<evidence type="ECO:0000256" key="5">
    <source>
        <dbReference type="SAM" id="MobiDB-lite"/>
    </source>
</evidence>
<feature type="region of interest" description="Disordered" evidence="5">
    <location>
        <begin position="342"/>
        <end position="376"/>
    </location>
</feature>
<name>A0A1E4TCB3_9ASCO</name>
<dbReference type="InterPro" id="IPR011501">
    <property type="entry name" value="Noc3_N"/>
</dbReference>
<feature type="region of interest" description="Disordered" evidence="5">
    <location>
        <begin position="1"/>
        <end position="121"/>
    </location>
</feature>
<keyword evidence="9" id="KW-1185">Reference proteome</keyword>
<feature type="domain" description="Nucleolar complex-associated protein 3 N-terminal" evidence="7">
    <location>
        <begin position="129"/>
        <end position="219"/>
    </location>
</feature>
<evidence type="ECO:0008006" key="10">
    <source>
        <dbReference type="Google" id="ProtNLM"/>
    </source>
</evidence>
<keyword evidence="3" id="KW-0175">Coiled coil</keyword>
<dbReference type="PANTHER" id="PTHR14428">
    <property type="entry name" value="NUCLEOLAR COMPLEX PROTEIN 3"/>
    <property type="match status" value="1"/>
</dbReference>
<dbReference type="GO" id="GO:0003682">
    <property type="term" value="F:chromatin binding"/>
    <property type="evidence" value="ECO:0007669"/>
    <property type="project" value="TreeGrafter"/>
</dbReference>